<sequence>MPTFSNVKFSRAPLSLSLLLALDVQAAEPATFNAGIFTVTPQATLESMYDDNIFSQESKEKASLVSILNPSVEAVADDGFQKYTLGYSFDAGWYENSTDDNYLDHSLFAQGDWFLNQTHQLAAEFSLFSTHEDRGTGFSQGGGALTSDSPDKYVETTLSGVYTFGGIKTKGRLETELEYYDKRYTNHRDLTVGRDRVDISLGETFFWAVSGSTDALFELVYVDVDYDNDPSSGSAEGSLDSRVIKAYTGATWELSGKTEGTVKIGYADKAFDDRDRDDFSGLSWEASVTWLPKSYSVVTFTMGRRQDEAYGSGDYIDGKDIGVAWKHDWKERFSTQLAINYSNEDYKGDPSDQEDNLFDMEFSANYEMRRWLTLGASYLHETRNSNQSSKDYDRNVIALNAEVSL</sequence>
<evidence type="ECO:0000313" key="3">
    <source>
        <dbReference type="Proteomes" id="UP001161389"/>
    </source>
</evidence>
<protein>
    <submittedName>
        <fullName evidence="2">Capsular polysaccharide biosynthesis protein</fullName>
    </submittedName>
</protein>
<evidence type="ECO:0000256" key="1">
    <source>
        <dbReference type="SAM" id="SignalP"/>
    </source>
</evidence>
<evidence type="ECO:0000313" key="2">
    <source>
        <dbReference type="EMBL" id="GLQ30287.1"/>
    </source>
</evidence>
<reference evidence="2" key="1">
    <citation type="journal article" date="2014" name="Int. J. Syst. Evol. Microbiol.">
        <title>Complete genome sequence of Corynebacterium casei LMG S-19264T (=DSM 44701T), isolated from a smear-ripened cheese.</title>
        <authorList>
            <consortium name="US DOE Joint Genome Institute (JGI-PGF)"/>
            <person name="Walter F."/>
            <person name="Albersmeier A."/>
            <person name="Kalinowski J."/>
            <person name="Ruckert C."/>
        </authorList>
    </citation>
    <scope>NUCLEOTIDE SEQUENCE</scope>
    <source>
        <strain evidence="2">NBRC 110071</strain>
    </source>
</reference>
<dbReference type="EMBL" id="BSNM01000003">
    <property type="protein sequence ID" value="GLQ30287.1"/>
    <property type="molecule type" value="Genomic_DNA"/>
</dbReference>
<feature type="signal peptide" evidence="1">
    <location>
        <begin position="1"/>
        <end position="26"/>
    </location>
</feature>
<dbReference type="AlphaFoldDB" id="A0AA37S8Z2"/>
<keyword evidence="3" id="KW-1185">Reference proteome</keyword>
<name>A0AA37S8Z2_9GAMM</name>
<feature type="chain" id="PRO_5041297902" evidence="1">
    <location>
        <begin position="27"/>
        <end position="405"/>
    </location>
</feature>
<comment type="caution">
    <text evidence="2">The sequence shown here is derived from an EMBL/GenBank/DDBJ whole genome shotgun (WGS) entry which is preliminary data.</text>
</comment>
<dbReference type="RefSeq" id="WP_284378955.1">
    <property type="nucleotide sequence ID" value="NZ_BSNM01000003.1"/>
</dbReference>
<dbReference type="InterPro" id="IPR018759">
    <property type="entry name" value="BBP2_2"/>
</dbReference>
<organism evidence="2 3">
    <name type="scientific">Litoribrevibacter albus</name>
    <dbReference type="NCBI Taxonomy" id="1473156"/>
    <lineage>
        <taxon>Bacteria</taxon>
        <taxon>Pseudomonadati</taxon>
        <taxon>Pseudomonadota</taxon>
        <taxon>Gammaproteobacteria</taxon>
        <taxon>Oceanospirillales</taxon>
        <taxon>Oceanospirillaceae</taxon>
        <taxon>Litoribrevibacter</taxon>
    </lineage>
</organism>
<gene>
    <name evidence="2" type="ORF">GCM10007876_07650</name>
</gene>
<keyword evidence="1" id="KW-0732">Signal</keyword>
<dbReference type="Proteomes" id="UP001161389">
    <property type="component" value="Unassembled WGS sequence"/>
</dbReference>
<reference evidence="2" key="2">
    <citation type="submission" date="2023-01" db="EMBL/GenBank/DDBJ databases">
        <title>Draft genome sequence of Litoribrevibacter albus strain NBRC 110071.</title>
        <authorList>
            <person name="Sun Q."/>
            <person name="Mori K."/>
        </authorList>
    </citation>
    <scope>NUCLEOTIDE SEQUENCE</scope>
    <source>
        <strain evidence="2">NBRC 110071</strain>
    </source>
</reference>
<proteinExistence type="predicted"/>
<dbReference type="Pfam" id="PF10082">
    <property type="entry name" value="BBP2_2"/>
    <property type="match status" value="1"/>
</dbReference>
<accession>A0AA37S8Z2</accession>